<reference evidence="1 2" key="1">
    <citation type="submission" date="2020-02" db="EMBL/GenBank/DDBJ databases">
        <title>A chromosome-scale genome assembly of the black bullhead catfish (Ameiurus melas).</title>
        <authorList>
            <person name="Wen M."/>
            <person name="Zham M."/>
            <person name="Cabau C."/>
            <person name="Klopp C."/>
            <person name="Donnadieu C."/>
            <person name="Roques C."/>
            <person name="Bouchez O."/>
            <person name="Lampietro C."/>
            <person name="Jouanno E."/>
            <person name="Herpin A."/>
            <person name="Louis A."/>
            <person name="Berthelot C."/>
            <person name="Parey E."/>
            <person name="Roest-Crollius H."/>
            <person name="Braasch I."/>
            <person name="Postlethwait J."/>
            <person name="Robinson-Rechavi M."/>
            <person name="Echchiki A."/>
            <person name="Begum T."/>
            <person name="Montfort J."/>
            <person name="Schartl M."/>
            <person name="Bobe J."/>
            <person name="Guiguen Y."/>
        </authorList>
    </citation>
    <scope>NUCLEOTIDE SEQUENCE [LARGE SCALE GENOMIC DNA]</scope>
    <source>
        <strain evidence="1">M_S1</strain>
        <tissue evidence="1">Blood</tissue>
    </source>
</reference>
<evidence type="ECO:0000313" key="2">
    <source>
        <dbReference type="Proteomes" id="UP000593565"/>
    </source>
</evidence>
<dbReference type="EMBL" id="JAAGNN010000017">
    <property type="protein sequence ID" value="KAF4078220.1"/>
    <property type="molecule type" value="Genomic_DNA"/>
</dbReference>
<dbReference type="AlphaFoldDB" id="A0A7J6A609"/>
<gene>
    <name evidence="1" type="ORF">AMELA_G00196840</name>
</gene>
<dbReference type="Proteomes" id="UP000593565">
    <property type="component" value="Unassembled WGS sequence"/>
</dbReference>
<accession>A0A7J6A609</accession>
<name>A0A7J6A609_AMEME</name>
<keyword evidence="2" id="KW-1185">Reference proteome</keyword>
<sequence>MQSSGRQLMAGEKKLYSRTLEIISTISNKLLAIFIRPQMGCSFIMAILNSHPNQTSIVVSTGLQAVCQTSQMENKWGRQAVRGRELCWNFTPVSEWT</sequence>
<proteinExistence type="predicted"/>
<evidence type="ECO:0000313" key="1">
    <source>
        <dbReference type="EMBL" id="KAF4078220.1"/>
    </source>
</evidence>
<organism evidence="1 2">
    <name type="scientific">Ameiurus melas</name>
    <name type="common">Black bullhead</name>
    <name type="synonym">Silurus melas</name>
    <dbReference type="NCBI Taxonomy" id="219545"/>
    <lineage>
        <taxon>Eukaryota</taxon>
        <taxon>Metazoa</taxon>
        <taxon>Chordata</taxon>
        <taxon>Craniata</taxon>
        <taxon>Vertebrata</taxon>
        <taxon>Euteleostomi</taxon>
        <taxon>Actinopterygii</taxon>
        <taxon>Neopterygii</taxon>
        <taxon>Teleostei</taxon>
        <taxon>Ostariophysi</taxon>
        <taxon>Siluriformes</taxon>
        <taxon>Ictaluridae</taxon>
        <taxon>Ameiurus</taxon>
    </lineage>
</organism>
<protein>
    <submittedName>
        <fullName evidence="1">Uncharacterized protein</fullName>
    </submittedName>
</protein>
<comment type="caution">
    <text evidence="1">The sequence shown here is derived from an EMBL/GenBank/DDBJ whole genome shotgun (WGS) entry which is preliminary data.</text>
</comment>